<dbReference type="SUPFAM" id="SSF52172">
    <property type="entry name" value="CheY-like"/>
    <property type="match status" value="1"/>
</dbReference>
<dbReference type="PANTHER" id="PTHR37299:SF1">
    <property type="entry name" value="STAGE 0 SPORULATION PROTEIN A HOMOLOG"/>
    <property type="match status" value="1"/>
</dbReference>
<dbReference type="AlphaFoldDB" id="A0A1W2C5S5"/>
<feature type="modified residue" description="4-aspartylphosphate" evidence="1">
    <location>
        <position position="55"/>
    </location>
</feature>
<dbReference type="PANTHER" id="PTHR37299">
    <property type="entry name" value="TRANSCRIPTIONAL REGULATOR-RELATED"/>
    <property type="match status" value="1"/>
</dbReference>
<accession>A0A1W2C5S5</accession>
<dbReference type="PROSITE" id="PS50110">
    <property type="entry name" value="RESPONSE_REGULATORY"/>
    <property type="match status" value="1"/>
</dbReference>
<dbReference type="InterPro" id="IPR011006">
    <property type="entry name" value="CheY-like_superfamily"/>
</dbReference>
<feature type="domain" description="Response regulatory" evidence="2">
    <location>
        <begin position="2"/>
        <end position="115"/>
    </location>
</feature>
<dbReference type="SMART" id="SM00850">
    <property type="entry name" value="LytTR"/>
    <property type="match status" value="1"/>
</dbReference>
<feature type="domain" description="HTH LytTR-type" evidence="3">
    <location>
        <begin position="142"/>
        <end position="251"/>
    </location>
</feature>
<organism evidence="4 5">
    <name type="scientific">Moheibacter sediminis</name>
    <dbReference type="NCBI Taxonomy" id="1434700"/>
    <lineage>
        <taxon>Bacteria</taxon>
        <taxon>Pseudomonadati</taxon>
        <taxon>Bacteroidota</taxon>
        <taxon>Flavobacteriia</taxon>
        <taxon>Flavobacteriales</taxon>
        <taxon>Weeksellaceae</taxon>
        <taxon>Moheibacter</taxon>
    </lineage>
</organism>
<dbReference type="STRING" id="1434700.SAMN06296427_108152"/>
<evidence type="ECO:0000313" key="5">
    <source>
        <dbReference type="Proteomes" id="UP000192393"/>
    </source>
</evidence>
<evidence type="ECO:0000259" key="2">
    <source>
        <dbReference type="PROSITE" id="PS50110"/>
    </source>
</evidence>
<keyword evidence="5" id="KW-1185">Reference proteome</keyword>
<gene>
    <name evidence="4" type="ORF">SAMN06296427_108152</name>
</gene>
<proteinExistence type="predicted"/>
<protein>
    <submittedName>
        <fullName evidence="4">Two component transcriptional regulator, LytTR family</fullName>
    </submittedName>
</protein>
<dbReference type="PROSITE" id="PS50930">
    <property type="entry name" value="HTH_LYTTR"/>
    <property type="match status" value="1"/>
</dbReference>
<dbReference type="EMBL" id="FWXS01000008">
    <property type="protein sequence ID" value="SMC80364.1"/>
    <property type="molecule type" value="Genomic_DNA"/>
</dbReference>
<dbReference type="InterPro" id="IPR007492">
    <property type="entry name" value="LytTR_DNA-bd_dom"/>
</dbReference>
<name>A0A1W2C5S5_9FLAO</name>
<dbReference type="OrthoDB" id="2168082at2"/>
<dbReference type="Pfam" id="PF00072">
    <property type="entry name" value="Response_reg"/>
    <property type="match status" value="1"/>
</dbReference>
<dbReference type="SMART" id="SM00448">
    <property type="entry name" value="REC"/>
    <property type="match status" value="1"/>
</dbReference>
<evidence type="ECO:0000259" key="3">
    <source>
        <dbReference type="PROSITE" id="PS50930"/>
    </source>
</evidence>
<dbReference type="InterPro" id="IPR001789">
    <property type="entry name" value="Sig_transdc_resp-reg_receiver"/>
</dbReference>
<sequence length="251" mass="29155">MNILICEDEKHTAERLVKLLNEYDPLVKIITVLHSVEKALEWFSENEQPDLIFQDIELSDGNCFRIFEEVEIASPIIFTTAYSDYALESFSQNSIDYIVKPYDFADIKKAMDKFHNFRNVFQLPDKNLLGKILKAPEKKSRFLVKLGDFYKTIQTGEIAYISSEGGLSVAHLFSGEKHLLDASLNELESELDEKLFFRINRGMIIHFQSIRSIQQWFSGRLKLELISNKENFQEIIVSRSRASEFKGWLGR</sequence>
<evidence type="ECO:0000256" key="1">
    <source>
        <dbReference type="PROSITE-ProRule" id="PRU00169"/>
    </source>
</evidence>
<dbReference type="Proteomes" id="UP000192393">
    <property type="component" value="Unassembled WGS sequence"/>
</dbReference>
<dbReference type="Gene3D" id="2.40.50.1020">
    <property type="entry name" value="LytTr DNA-binding domain"/>
    <property type="match status" value="1"/>
</dbReference>
<dbReference type="RefSeq" id="WP_084018022.1">
    <property type="nucleotide sequence ID" value="NZ_FWXS01000008.1"/>
</dbReference>
<dbReference type="GO" id="GO:0003677">
    <property type="term" value="F:DNA binding"/>
    <property type="evidence" value="ECO:0007669"/>
    <property type="project" value="InterPro"/>
</dbReference>
<dbReference type="Pfam" id="PF04397">
    <property type="entry name" value="LytTR"/>
    <property type="match status" value="1"/>
</dbReference>
<evidence type="ECO:0000313" key="4">
    <source>
        <dbReference type="EMBL" id="SMC80364.1"/>
    </source>
</evidence>
<dbReference type="GO" id="GO:0000156">
    <property type="term" value="F:phosphorelay response regulator activity"/>
    <property type="evidence" value="ECO:0007669"/>
    <property type="project" value="InterPro"/>
</dbReference>
<reference evidence="4 5" key="1">
    <citation type="submission" date="2017-04" db="EMBL/GenBank/DDBJ databases">
        <authorList>
            <person name="Afonso C.L."/>
            <person name="Miller P.J."/>
            <person name="Scott M.A."/>
            <person name="Spackman E."/>
            <person name="Goraichik I."/>
            <person name="Dimitrov K.M."/>
            <person name="Suarez D.L."/>
            <person name="Swayne D.E."/>
        </authorList>
    </citation>
    <scope>NUCLEOTIDE SEQUENCE [LARGE SCALE GENOMIC DNA]</scope>
    <source>
        <strain evidence="4 5">CGMCC 1.12708</strain>
    </source>
</reference>
<dbReference type="Gene3D" id="3.40.50.2300">
    <property type="match status" value="1"/>
</dbReference>
<keyword evidence="1" id="KW-0597">Phosphoprotein</keyword>
<dbReference type="InterPro" id="IPR046947">
    <property type="entry name" value="LytR-like"/>
</dbReference>